<feature type="non-terminal residue" evidence="8">
    <location>
        <position position="1"/>
    </location>
</feature>
<evidence type="ECO:0000313" key="8">
    <source>
        <dbReference type="EMBL" id="GAG17783.1"/>
    </source>
</evidence>
<comment type="catalytic activity">
    <reaction evidence="1">
        <text>ATP + protein L-histidine = ADP + protein N-phospho-L-histidine.</text>
        <dbReference type="EC" id="2.7.13.3"/>
    </reaction>
</comment>
<dbReference type="InterPro" id="IPR001789">
    <property type="entry name" value="Sig_transdc_resp-reg_receiver"/>
</dbReference>
<evidence type="ECO:0000256" key="2">
    <source>
        <dbReference type="ARBA" id="ARBA00012438"/>
    </source>
</evidence>
<dbReference type="InterPro" id="IPR011006">
    <property type="entry name" value="CheY-like_superfamily"/>
</dbReference>
<dbReference type="EMBL" id="BARS01035371">
    <property type="protein sequence ID" value="GAG17783.1"/>
    <property type="molecule type" value="Genomic_DNA"/>
</dbReference>
<dbReference type="GO" id="GO:0000160">
    <property type="term" value="P:phosphorelay signal transduction system"/>
    <property type="evidence" value="ECO:0007669"/>
    <property type="project" value="InterPro"/>
</dbReference>
<dbReference type="Pfam" id="PF02518">
    <property type="entry name" value="HATPase_c"/>
    <property type="match status" value="1"/>
</dbReference>
<organism evidence="8">
    <name type="scientific">marine sediment metagenome</name>
    <dbReference type="NCBI Taxonomy" id="412755"/>
    <lineage>
        <taxon>unclassified sequences</taxon>
        <taxon>metagenomes</taxon>
        <taxon>ecological metagenomes</taxon>
    </lineage>
</organism>
<name>X0VZB8_9ZZZZ</name>
<dbReference type="CDD" id="cd16922">
    <property type="entry name" value="HATPase_EvgS-ArcB-TorS-like"/>
    <property type="match status" value="1"/>
</dbReference>
<evidence type="ECO:0000256" key="1">
    <source>
        <dbReference type="ARBA" id="ARBA00000085"/>
    </source>
</evidence>
<evidence type="ECO:0000256" key="3">
    <source>
        <dbReference type="ARBA" id="ARBA00022553"/>
    </source>
</evidence>
<evidence type="ECO:0000259" key="6">
    <source>
        <dbReference type="PROSITE" id="PS50109"/>
    </source>
</evidence>
<protein>
    <recommendedName>
        <fullName evidence="2">histidine kinase</fullName>
        <ecNumber evidence="2">2.7.13.3</ecNumber>
    </recommendedName>
</protein>
<dbReference type="InterPro" id="IPR003594">
    <property type="entry name" value="HATPase_dom"/>
</dbReference>
<dbReference type="GO" id="GO:0004673">
    <property type="term" value="F:protein histidine kinase activity"/>
    <property type="evidence" value="ECO:0007669"/>
    <property type="project" value="UniProtKB-EC"/>
</dbReference>
<dbReference type="PROSITE" id="PS50109">
    <property type="entry name" value="HIS_KIN"/>
    <property type="match status" value="1"/>
</dbReference>
<feature type="domain" description="Histidine kinase" evidence="6">
    <location>
        <begin position="1"/>
        <end position="176"/>
    </location>
</feature>
<keyword evidence="3" id="KW-0597">Phosphoprotein</keyword>
<sequence>LLELINDILDLAIIETGEVKLEEEEFSLRETLKKLIPGFKLQAKEKGIELDLIYPDSLPSRIISDKGKLIQILSNLISNALKFTEKGKVEVRLESLTDSKIQILVKDTGIGIPKEKLSHIFDKFYQVDGTLRRKYQGTGLGLTIVKGLVDVLGGEIKTQSTLKRGSTFSFSFSYKPVQEKIEEIILDKAQDKALFKVRQKARGDINILIAEDDDFNYYIIDRFLKDYTTSRAKDGKDVLERIEKKRFDLVLMDIQMPE</sequence>
<dbReference type="InterPro" id="IPR036890">
    <property type="entry name" value="HATPase_C_sf"/>
</dbReference>
<dbReference type="Gene3D" id="3.40.50.2300">
    <property type="match status" value="1"/>
</dbReference>
<dbReference type="PANTHER" id="PTHR43047">
    <property type="entry name" value="TWO-COMPONENT HISTIDINE PROTEIN KINASE"/>
    <property type="match status" value="1"/>
</dbReference>
<dbReference type="InterPro" id="IPR004358">
    <property type="entry name" value="Sig_transdc_His_kin-like_C"/>
</dbReference>
<dbReference type="PROSITE" id="PS50110">
    <property type="entry name" value="RESPONSE_REGULATORY"/>
    <property type="match status" value="1"/>
</dbReference>
<dbReference type="AlphaFoldDB" id="X0VZB8"/>
<feature type="non-terminal residue" evidence="8">
    <location>
        <position position="258"/>
    </location>
</feature>
<keyword evidence="5" id="KW-0418">Kinase</keyword>
<dbReference type="Gene3D" id="3.30.565.10">
    <property type="entry name" value="Histidine kinase-like ATPase, C-terminal domain"/>
    <property type="match status" value="1"/>
</dbReference>
<dbReference type="SMART" id="SM00387">
    <property type="entry name" value="HATPase_c"/>
    <property type="match status" value="1"/>
</dbReference>
<accession>X0VZB8</accession>
<keyword evidence="4" id="KW-0808">Transferase</keyword>
<dbReference type="SUPFAM" id="SSF52172">
    <property type="entry name" value="CheY-like"/>
    <property type="match status" value="1"/>
</dbReference>
<dbReference type="Pfam" id="PF00072">
    <property type="entry name" value="Response_reg"/>
    <property type="match status" value="1"/>
</dbReference>
<proteinExistence type="predicted"/>
<dbReference type="PRINTS" id="PR00344">
    <property type="entry name" value="BCTRLSENSOR"/>
</dbReference>
<gene>
    <name evidence="8" type="ORF">S01H1_54503</name>
</gene>
<dbReference type="FunFam" id="3.30.565.10:FF:000010">
    <property type="entry name" value="Sensor histidine kinase RcsC"/>
    <property type="match status" value="1"/>
</dbReference>
<dbReference type="SUPFAM" id="SSF55874">
    <property type="entry name" value="ATPase domain of HSP90 chaperone/DNA topoisomerase II/histidine kinase"/>
    <property type="match status" value="1"/>
</dbReference>
<dbReference type="InterPro" id="IPR005467">
    <property type="entry name" value="His_kinase_dom"/>
</dbReference>
<feature type="domain" description="Response regulatory" evidence="7">
    <location>
        <begin position="206"/>
        <end position="258"/>
    </location>
</feature>
<reference evidence="8" key="1">
    <citation type="journal article" date="2014" name="Front. Microbiol.">
        <title>High frequency of phylogenetically diverse reductive dehalogenase-homologous genes in deep subseafloor sedimentary metagenomes.</title>
        <authorList>
            <person name="Kawai M."/>
            <person name="Futagami T."/>
            <person name="Toyoda A."/>
            <person name="Takaki Y."/>
            <person name="Nishi S."/>
            <person name="Hori S."/>
            <person name="Arai W."/>
            <person name="Tsubouchi T."/>
            <person name="Morono Y."/>
            <person name="Uchiyama I."/>
            <person name="Ito T."/>
            <person name="Fujiyama A."/>
            <person name="Inagaki F."/>
            <person name="Takami H."/>
        </authorList>
    </citation>
    <scope>NUCLEOTIDE SEQUENCE</scope>
    <source>
        <strain evidence="8">Expedition CK06-06</strain>
    </source>
</reference>
<evidence type="ECO:0000256" key="4">
    <source>
        <dbReference type="ARBA" id="ARBA00022679"/>
    </source>
</evidence>
<evidence type="ECO:0000256" key="5">
    <source>
        <dbReference type="ARBA" id="ARBA00022777"/>
    </source>
</evidence>
<dbReference type="EC" id="2.7.13.3" evidence="2"/>
<comment type="caution">
    <text evidence="8">The sequence shown here is derived from an EMBL/GenBank/DDBJ whole genome shotgun (WGS) entry which is preliminary data.</text>
</comment>
<evidence type="ECO:0000259" key="7">
    <source>
        <dbReference type="PROSITE" id="PS50110"/>
    </source>
</evidence>